<dbReference type="InterPro" id="IPR005064">
    <property type="entry name" value="BUG"/>
</dbReference>
<feature type="chain" id="PRO_5008258900" evidence="2">
    <location>
        <begin position="30"/>
        <end position="327"/>
    </location>
</feature>
<dbReference type="PIRSF" id="PIRSF017082">
    <property type="entry name" value="YflP"/>
    <property type="match status" value="1"/>
</dbReference>
<accession>A0A193GEZ5</accession>
<dbReference type="PANTHER" id="PTHR42928:SF5">
    <property type="entry name" value="BLR1237 PROTEIN"/>
    <property type="match status" value="1"/>
</dbReference>
<reference evidence="3 4" key="1">
    <citation type="submission" date="2016-06" db="EMBL/GenBank/DDBJ databases">
        <title>Complete genome sequences of Bordetella bronchialis and Bordetella flabilis.</title>
        <authorList>
            <person name="LiPuma J.J."/>
            <person name="Spilker T."/>
        </authorList>
    </citation>
    <scope>NUCLEOTIDE SEQUENCE [LARGE SCALE GENOMIC DNA]</scope>
    <source>
        <strain evidence="3 4">AU10664</strain>
    </source>
</reference>
<proteinExistence type="inferred from homology"/>
<comment type="similarity">
    <text evidence="1">Belongs to the UPF0065 (bug) family.</text>
</comment>
<evidence type="ECO:0000256" key="2">
    <source>
        <dbReference type="SAM" id="SignalP"/>
    </source>
</evidence>
<protein>
    <submittedName>
        <fullName evidence="3">MFS transporter</fullName>
    </submittedName>
</protein>
<dbReference type="SUPFAM" id="SSF53850">
    <property type="entry name" value="Periplasmic binding protein-like II"/>
    <property type="match status" value="1"/>
</dbReference>
<dbReference type="PANTHER" id="PTHR42928">
    <property type="entry name" value="TRICARBOXYLATE-BINDING PROTEIN"/>
    <property type="match status" value="1"/>
</dbReference>
<dbReference type="InterPro" id="IPR042100">
    <property type="entry name" value="Bug_dom1"/>
</dbReference>
<evidence type="ECO:0000313" key="4">
    <source>
        <dbReference type="Proteomes" id="UP000091926"/>
    </source>
</evidence>
<evidence type="ECO:0000313" key="3">
    <source>
        <dbReference type="EMBL" id="ANN78627.1"/>
    </source>
</evidence>
<dbReference type="STRING" id="463014.BAU07_17255"/>
<organism evidence="3 4">
    <name type="scientific">Bordetella flabilis</name>
    <dbReference type="NCBI Taxonomy" id="463014"/>
    <lineage>
        <taxon>Bacteria</taxon>
        <taxon>Pseudomonadati</taxon>
        <taxon>Pseudomonadota</taxon>
        <taxon>Betaproteobacteria</taxon>
        <taxon>Burkholderiales</taxon>
        <taxon>Alcaligenaceae</taxon>
        <taxon>Bordetella</taxon>
    </lineage>
</organism>
<gene>
    <name evidence="3" type="ORF">BAU07_17255</name>
</gene>
<dbReference type="Pfam" id="PF03401">
    <property type="entry name" value="TctC"/>
    <property type="match status" value="1"/>
</dbReference>
<evidence type="ECO:0000256" key="1">
    <source>
        <dbReference type="ARBA" id="ARBA00006987"/>
    </source>
</evidence>
<dbReference type="KEGG" id="bfz:BAU07_17255"/>
<feature type="signal peptide" evidence="2">
    <location>
        <begin position="1"/>
        <end position="29"/>
    </location>
</feature>
<dbReference type="Gene3D" id="3.40.190.10">
    <property type="entry name" value="Periplasmic binding protein-like II"/>
    <property type="match status" value="1"/>
</dbReference>
<dbReference type="Gene3D" id="3.40.190.150">
    <property type="entry name" value="Bordetella uptake gene, domain 1"/>
    <property type="match status" value="1"/>
</dbReference>
<dbReference type="EMBL" id="CP016172">
    <property type="protein sequence ID" value="ANN78627.1"/>
    <property type="molecule type" value="Genomic_DNA"/>
</dbReference>
<dbReference type="RefSeq" id="WP_066659996.1">
    <property type="nucleotide sequence ID" value="NZ_CBCSCL010000004.1"/>
</dbReference>
<sequence length="327" mass="34497">MPGTLRTLGTWLSAAALGAALLSGGPARADYPEKAVRIIVPYTPGGFNDTMARLFAKHLQDSMGQPFIVENKPGAGTVIGTEAGARAAPDGYTLVIVGFPLVANQYLYGKLPYDARKDFAPIIVGAQTPNFLVVKASSPIQSLPEFVSRAKAQPGKLNYATAGTGTSNHLTMAYFQEEAGIQLVQVPYKGSAPMVTDLLGGQVDTMFDNTPNVLPHIKAGKMRALAVTGAKRSPLAPDIPTVAEQGYPGFAVSVWYGLAAPAGTPPAIVASLNAALNKALQTPEVQRVFAQQGVEPVGGSVEDFRRFFDAQMDKWAAVIRKADIKAD</sequence>
<dbReference type="CDD" id="cd13578">
    <property type="entry name" value="PBP2_Bug27"/>
    <property type="match status" value="1"/>
</dbReference>
<dbReference type="Proteomes" id="UP000091926">
    <property type="component" value="Chromosome"/>
</dbReference>
<dbReference type="AlphaFoldDB" id="A0A193GEZ5"/>
<keyword evidence="4" id="KW-1185">Reference proteome</keyword>
<name>A0A193GEZ5_9BORD</name>
<keyword evidence="2" id="KW-0732">Signal</keyword>